<dbReference type="OrthoDB" id="498125at2759"/>
<dbReference type="AlphaFoldDB" id="F4S321"/>
<dbReference type="Gene3D" id="3.40.50.720">
    <property type="entry name" value="NAD(P)-binding Rossmann-like Domain"/>
    <property type="match status" value="1"/>
</dbReference>
<keyword evidence="3" id="KW-1185">Reference proteome</keyword>
<dbReference type="PRINTS" id="PR00080">
    <property type="entry name" value="SDRFAMILY"/>
</dbReference>
<comment type="similarity">
    <text evidence="1">Belongs to the short-chain dehydrogenases/reductases (SDR) family.</text>
</comment>
<name>F4S321_MELLP</name>
<dbReference type="RefSeq" id="XP_007415749.1">
    <property type="nucleotide sequence ID" value="XM_007415687.1"/>
</dbReference>
<dbReference type="InterPro" id="IPR002347">
    <property type="entry name" value="SDR_fam"/>
</dbReference>
<organism evidence="3">
    <name type="scientific">Melampsora larici-populina (strain 98AG31 / pathotype 3-4-7)</name>
    <name type="common">Poplar leaf rust fungus</name>
    <dbReference type="NCBI Taxonomy" id="747676"/>
    <lineage>
        <taxon>Eukaryota</taxon>
        <taxon>Fungi</taxon>
        <taxon>Dikarya</taxon>
        <taxon>Basidiomycota</taxon>
        <taxon>Pucciniomycotina</taxon>
        <taxon>Pucciniomycetes</taxon>
        <taxon>Pucciniales</taxon>
        <taxon>Melampsoraceae</taxon>
        <taxon>Melampsora</taxon>
    </lineage>
</organism>
<dbReference type="Pfam" id="PF13561">
    <property type="entry name" value="adh_short_C2"/>
    <property type="match status" value="1"/>
</dbReference>
<dbReference type="InParanoid" id="F4S321"/>
<accession>F4S321</accession>
<dbReference type="GO" id="GO:0016616">
    <property type="term" value="F:oxidoreductase activity, acting on the CH-OH group of donors, NAD or NADP as acceptor"/>
    <property type="evidence" value="ECO:0007669"/>
    <property type="project" value="TreeGrafter"/>
</dbReference>
<reference evidence="3" key="1">
    <citation type="journal article" date="2011" name="Proc. Natl. Acad. Sci. U.S.A.">
        <title>Obligate biotrophy features unraveled by the genomic analysis of rust fungi.</title>
        <authorList>
            <person name="Duplessis S."/>
            <person name="Cuomo C.A."/>
            <person name="Lin Y.-C."/>
            <person name="Aerts A."/>
            <person name="Tisserant E."/>
            <person name="Veneault-Fourrey C."/>
            <person name="Joly D.L."/>
            <person name="Hacquard S."/>
            <person name="Amselem J."/>
            <person name="Cantarel B.L."/>
            <person name="Chiu R."/>
            <person name="Coutinho P.M."/>
            <person name="Feau N."/>
            <person name="Field M."/>
            <person name="Frey P."/>
            <person name="Gelhaye E."/>
            <person name="Goldberg J."/>
            <person name="Grabherr M.G."/>
            <person name="Kodira C.D."/>
            <person name="Kohler A."/>
            <person name="Kuees U."/>
            <person name="Lindquist E.A."/>
            <person name="Lucas S.M."/>
            <person name="Mago R."/>
            <person name="Mauceli E."/>
            <person name="Morin E."/>
            <person name="Murat C."/>
            <person name="Pangilinan J.L."/>
            <person name="Park R."/>
            <person name="Pearson M."/>
            <person name="Quesneville H."/>
            <person name="Rouhier N."/>
            <person name="Sakthikumar S."/>
            <person name="Salamov A.A."/>
            <person name="Schmutz J."/>
            <person name="Selles B."/>
            <person name="Shapiro H."/>
            <person name="Tanguay P."/>
            <person name="Tuskan G.A."/>
            <person name="Henrissat B."/>
            <person name="Van de Peer Y."/>
            <person name="Rouze P."/>
            <person name="Ellis J.G."/>
            <person name="Dodds P.N."/>
            <person name="Schein J.E."/>
            <person name="Zhong S."/>
            <person name="Hamelin R.C."/>
            <person name="Grigoriev I.V."/>
            <person name="Szabo L.J."/>
            <person name="Martin F."/>
        </authorList>
    </citation>
    <scope>NUCLEOTIDE SEQUENCE [LARGE SCALE GENOMIC DNA]</scope>
    <source>
        <strain evidence="3">98AG31 / pathotype 3-4-7</strain>
    </source>
</reference>
<dbReference type="Proteomes" id="UP000001072">
    <property type="component" value="Unassembled WGS sequence"/>
</dbReference>
<dbReference type="EMBL" id="GL883142">
    <property type="protein sequence ID" value="EGG00901.1"/>
    <property type="molecule type" value="Genomic_DNA"/>
</dbReference>
<dbReference type="SUPFAM" id="SSF51735">
    <property type="entry name" value="NAD(P)-binding Rossmann-fold domains"/>
    <property type="match status" value="1"/>
</dbReference>
<evidence type="ECO:0000256" key="1">
    <source>
        <dbReference type="ARBA" id="ARBA00006484"/>
    </source>
</evidence>
<dbReference type="InterPro" id="IPR036291">
    <property type="entry name" value="NAD(P)-bd_dom_sf"/>
</dbReference>
<dbReference type="PRINTS" id="PR00081">
    <property type="entry name" value="GDHRDH"/>
</dbReference>
<dbReference type="KEGG" id="mlr:MELLADRAFT_73096"/>
<dbReference type="eggNOG" id="KOG0725">
    <property type="taxonomic scope" value="Eukaryota"/>
</dbReference>
<dbReference type="GeneID" id="18932282"/>
<protein>
    <submittedName>
        <fullName evidence="2">Uncharacterized protein</fullName>
    </submittedName>
</protein>
<dbReference type="VEuPathDB" id="FungiDB:MELLADRAFT_73096"/>
<gene>
    <name evidence="2" type="ORF">MELLADRAFT_73096</name>
</gene>
<evidence type="ECO:0000313" key="2">
    <source>
        <dbReference type="EMBL" id="EGG00901.1"/>
    </source>
</evidence>
<dbReference type="HOGENOM" id="CLU_010194_1_0_1"/>
<evidence type="ECO:0000313" key="3">
    <source>
        <dbReference type="Proteomes" id="UP000001072"/>
    </source>
</evidence>
<dbReference type="STRING" id="747676.F4S321"/>
<sequence length="299" mass="32208">MASASTSKIEDNKSPTGPRIIVTGAANGIGAHCALHFAKVHNARVALLDDDILSLRALRHFLSISHSSLFQTRGEPEEDVFEYLEGDQLLFLPTDFTLEASVIASISEVTKVWLGVDGLINNPGGGPLASFSARPIEHTSLDDFNQIVQSNLSSHWIMAKHVVEELSKTGGAIVSIASTRGLQSEPGCSAAYAAAKGGVISLTHSLASNFAERRVRVNCISTGWIDVRDAIMSDVMTFPGTPVVPLRPTDHAQHWAGRVGRGEDVAKLAWFLLDYTQSGFIDGENYVLDGGMSKKMKYC</sequence>
<proteinExistence type="inferred from homology"/>
<dbReference type="PANTHER" id="PTHR42760">
    <property type="entry name" value="SHORT-CHAIN DEHYDROGENASES/REDUCTASES FAMILY MEMBER"/>
    <property type="match status" value="1"/>
</dbReference>